<organism evidence="19 20">
    <name type="scientific">Coptotermes formosanus</name>
    <name type="common">Formosan subterranean termite</name>
    <dbReference type="NCBI Taxonomy" id="36987"/>
    <lineage>
        <taxon>Eukaryota</taxon>
        <taxon>Metazoa</taxon>
        <taxon>Ecdysozoa</taxon>
        <taxon>Arthropoda</taxon>
        <taxon>Hexapoda</taxon>
        <taxon>Insecta</taxon>
        <taxon>Pterygota</taxon>
        <taxon>Neoptera</taxon>
        <taxon>Polyneoptera</taxon>
        <taxon>Dictyoptera</taxon>
        <taxon>Blattodea</taxon>
        <taxon>Blattoidea</taxon>
        <taxon>Termitoidae</taxon>
        <taxon>Rhinotermitidae</taxon>
        <taxon>Coptotermes</taxon>
    </lineage>
</organism>
<dbReference type="GO" id="GO:0034329">
    <property type="term" value="P:cell junction assembly"/>
    <property type="evidence" value="ECO:0007669"/>
    <property type="project" value="UniProtKB-ARBA"/>
</dbReference>
<feature type="domain" description="Protein kinase" evidence="17">
    <location>
        <begin position="303"/>
        <end position="554"/>
    </location>
</feature>
<feature type="compositionally biased region" description="Gly residues" evidence="16">
    <location>
        <begin position="259"/>
        <end position="268"/>
    </location>
</feature>
<dbReference type="PROSITE" id="PS50011">
    <property type="entry name" value="PROTEIN_KINASE_DOM"/>
    <property type="match status" value="1"/>
</dbReference>
<dbReference type="GO" id="GO:0005829">
    <property type="term" value="C:cytosol"/>
    <property type="evidence" value="ECO:0007669"/>
    <property type="project" value="UniProtKB-ARBA"/>
</dbReference>
<dbReference type="InterPro" id="IPR008271">
    <property type="entry name" value="Ser/Thr_kinase_AS"/>
</dbReference>
<dbReference type="CDD" id="cd06647">
    <property type="entry name" value="STKc_PAK_I"/>
    <property type="match status" value="1"/>
</dbReference>
<sequence>MSDDEDKPPAPPVRLTSNRGDSTPNLPVDMRPLPKEPDADDRKKKTLKGKMKQKGKDCEKPNISYPTNFEHTVHVGFDAVTGEFTGMPEAWALLLKSSNISKQEQKKNPQAVLDVLNWFDSSSKEVKGSKYMTTTKMVGKNNFPLGTVDLAPSPRPSLRQGTTNSGSSHSQHSLSHPSSSSPSSTTPDTEGGGNVTSAATSSEVEEEPPPPPIAARPERTKSIYTKPIEEEAIVSVATPPPPRTTNGTLDKNRNNASVGPGGGTGGGDPRTPSDKARKKKMSDEEILERLRTIVSVGDPNRKYTKMEKIGQGASGTVYTAIETSTGMEVAIKQMNLSQQPKKELIINEILVMRENKHPNVVNYLDSYLVGEELWVVMEYLPGGSLTDVVTETCMDEGQIASVCREVLQALEFLHCNQVIHRDIKSDNILLGLDGSVKLTDFGFCAQISPEQSKRTTMVGTPYWMAPEVVTRKQYGPKVDIWSLGIMAIEMIEGEPPYLNENPLRALYLIATNGKPDIKEKEKLSPIFQDFLDQCLEVEVDRRSPASELLKFPVLQGQECENEVRLMSGWLSVKCWSCPCHNKELGIRSDEGLNENPENHLFANCGV</sequence>
<feature type="region of interest" description="Disordered" evidence="16">
    <location>
        <begin position="1"/>
        <end position="63"/>
    </location>
</feature>
<dbReference type="Gene3D" id="3.90.810.10">
    <property type="entry name" value="CRIB domain"/>
    <property type="match status" value="1"/>
</dbReference>
<feature type="compositionally biased region" description="Polar residues" evidence="16">
    <location>
        <begin position="244"/>
        <end position="257"/>
    </location>
</feature>
<dbReference type="InterPro" id="IPR000719">
    <property type="entry name" value="Prot_kinase_dom"/>
</dbReference>
<accession>A0A6L2PHH9</accession>
<dbReference type="EC" id="2.7.11.1" evidence="4"/>
<dbReference type="InterPro" id="IPR033923">
    <property type="entry name" value="PAK_BD"/>
</dbReference>
<dbReference type="SUPFAM" id="SSF56112">
    <property type="entry name" value="Protein kinase-like (PK-like)"/>
    <property type="match status" value="1"/>
</dbReference>
<dbReference type="GO" id="GO:0005886">
    <property type="term" value="C:plasma membrane"/>
    <property type="evidence" value="ECO:0007669"/>
    <property type="project" value="UniProtKB-ARBA"/>
</dbReference>
<evidence type="ECO:0000256" key="9">
    <source>
        <dbReference type="ARBA" id="ARBA00022741"/>
    </source>
</evidence>
<dbReference type="InterPro" id="IPR051931">
    <property type="entry name" value="PAK3-like"/>
</dbReference>
<dbReference type="GO" id="GO:0007411">
    <property type="term" value="P:axon guidance"/>
    <property type="evidence" value="ECO:0007669"/>
    <property type="project" value="UniProtKB-ARBA"/>
</dbReference>
<dbReference type="InParanoid" id="A0A6L2PHH9"/>
<dbReference type="PROSITE" id="PS00108">
    <property type="entry name" value="PROTEIN_KINASE_ST"/>
    <property type="match status" value="1"/>
</dbReference>
<dbReference type="InterPro" id="IPR036936">
    <property type="entry name" value="CRIB_dom_sf"/>
</dbReference>
<comment type="subcellular location">
    <subcellularLocation>
        <location evidence="1">Cell projection</location>
        <location evidence="1">Axon</location>
    </subcellularLocation>
    <subcellularLocation>
        <location evidence="2">Cytoplasm</location>
    </subcellularLocation>
</comment>
<dbReference type="FunFam" id="3.30.200.20:FF:000705">
    <property type="entry name" value="Non-specific serine/threonine protein kinase"/>
    <property type="match status" value="1"/>
</dbReference>
<evidence type="ECO:0000313" key="20">
    <source>
        <dbReference type="Proteomes" id="UP000502823"/>
    </source>
</evidence>
<evidence type="ECO:0000256" key="6">
    <source>
        <dbReference type="ARBA" id="ARBA00022490"/>
    </source>
</evidence>
<dbReference type="GO" id="GO:0004674">
    <property type="term" value="F:protein serine/threonine kinase activity"/>
    <property type="evidence" value="ECO:0007669"/>
    <property type="project" value="UniProtKB-KW"/>
</dbReference>
<dbReference type="GO" id="GO:0048598">
    <property type="term" value="P:embryonic morphogenesis"/>
    <property type="evidence" value="ECO:0007669"/>
    <property type="project" value="UniProtKB-ARBA"/>
</dbReference>
<dbReference type="GO" id="GO:0005524">
    <property type="term" value="F:ATP binding"/>
    <property type="evidence" value="ECO:0007669"/>
    <property type="project" value="UniProtKB-UniRule"/>
</dbReference>
<name>A0A6L2PHH9_COPFO</name>
<evidence type="ECO:0000256" key="13">
    <source>
        <dbReference type="ARBA" id="ARBA00047899"/>
    </source>
</evidence>
<dbReference type="OrthoDB" id="1022360at2759"/>
<dbReference type="PANTHER" id="PTHR45832:SF22">
    <property type="entry name" value="SERINE_THREONINE-PROTEIN KINASE SAMKA-RELATED"/>
    <property type="match status" value="1"/>
</dbReference>
<dbReference type="PANTHER" id="PTHR45832">
    <property type="entry name" value="SERINE/THREONINE-PROTEIN KINASE SAMKA-RELATED-RELATED"/>
    <property type="match status" value="1"/>
</dbReference>
<evidence type="ECO:0000259" key="17">
    <source>
        <dbReference type="PROSITE" id="PS50011"/>
    </source>
</evidence>
<gene>
    <name evidence="19" type="ORF">Cfor_10514</name>
</gene>
<keyword evidence="5" id="KW-0217">Developmental protein</keyword>
<dbReference type="FunCoup" id="A0A6L2PHH9">
    <property type="interactions" value="564"/>
</dbReference>
<keyword evidence="12" id="KW-0966">Cell projection</keyword>
<feature type="binding site" evidence="15">
    <location>
        <position position="332"/>
    </location>
    <ligand>
        <name>ATP</name>
        <dbReference type="ChEBI" id="CHEBI:30616"/>
    </ligand>
</feature>
<keyword evidence="6" id="KW-0963">Cytoplasm</keyword>
<dbReference type="PROSITE" id="PS50108">
    <property type="entry name" value="CRIB"/>
    <property type="match status" value="1"/>
</dbReference>
<feature type="compositionally biased region" description="Basic residues" evidence="16">
    <location>
        <begin position="44"/>
        <end position="53"/>
    </location>
</feature>
<dbReference type="GO" id="GO:0030054">
    <property type="term" value="C:cell junction"/>
    <property type="evidence" value="ECO:0007669"/>
    <property type="project" value="UniProtKB-ARBA"/>
</dbReference>
<comment type="catalytic activity">
    <reaction evidence="14">
        <text>L-seryl-[protein] + ATP = O-phospho-L-seryl-[protein] + ADP + H(+)</text>
        <dbReference type="Rhea" id="RHEA:17989"/>
        <dbReference type="Rhea" id="RHEA-COMP:9863"/>
        <dbReference type="Rhea" id="RHEA-COMP:11604"/>
        <dbReference type="ChEBI" id="CHEBI:15378"/>
        <dbReference type="ChEBI" id="CHEBI:29999"/>
        <dbReference type="ChEBI" id="CHEBI:30616"/>
        <dbReference type="ChEBI" id="CHEBI:83421"/>
        <dbReference type="ChEBI" id="CHEBI:456216"/>
        <dbReference type="EC" id="2.7.11.1"/>
    </reaction>
</comment>
<dbReference type="FunFam" id="1.10.510.10:FF:000011">
    <property type="entry name" value="Non-specific serine/threonine protein kinase"/>
    <property type="match status" value="1"/>
</dbReference>
<dbReference type="GO" id="GO:0009887">
    <property type="term" value="P:animal organ morphogenesis"/>
    <property type="evidence" value="ECO:0007669"/>
    <property type="project" value="UniProtKB-ARBA"/>
</dbReference>
<dbReference type="AlphaFoldDB" id="A0A6L2PHH9"/>
<dbReference type="EMBL" id="BLKM01010564">
    <property type="protein sequence ID" value="GFG30602.1"/>
    <property type="molecule type" value="Genomic_DNA"/>
</dbReference>
<evidence type="ECO:0000256" key="12">
    <source>
        <dbReference type="ARBA" id="ARBA00023273"/>
    </source>
</evidence>
<dbReference type="GO" id="GO:0009791">
    <property type="term" value="P:post-embryonic development"/>
    <property type="evidence" value="ECO:0007669"/>
    <property type="project" value="UniProtKB-ARBA"/>
</dbReference>
<dbReference type="Pfam" id="PF00786">
    <property type="entry name" value="PBD"/>
    <property type="match status" value="1"/>
</dbReference>
<proteinExistence type="inferred from homology"/>
<dbReference type="Gene3D" id="3.30.200.20">
    <property type="entry name" value="Phosphorylase Kinase, domain 1"/>
    <property type="match status" value="1"/>
</dbReference>
<dbReference type="SMART" id="SM00285">
    <property type="entry name" value="PBD"/>
    <property type="match status" value="1"/>
</dbReference>
<evidence type="ECO:0000256" key="10">
    <source>
        <dbReference type="ARBA" id="ARBA00022777"/>
    </source>
</evidence>
<evidence type="ECO:0000256" key="1">
    <source>
        <dbReference type="ARBA" id="ARBA00004489"/>
    </source>
</evidence>
<evidence type="ECO:0000256" key="11">
    <source>
        <dbReference type="ARBA" id="ARBA00022840"/>
    </source>
</evidence>
<dbReference type="SMART" id="SM00220">
    <property type="entry name" value="S_TKc"/>
    <property type="match status" value="1"/>
</dbReference>
<comment type="similarity">
    <text evidence="3">Belongs to the protein kinase superfamily. STE Ser/Thr protein kinase family. STE20 subfamily.</text>
</comment>
<feature type="compositionally biased region" description="Polar residues" evidence="16">
    <location>
        <begin position="15"/>
        <end position="25"/>
    </location>
</feature>
<dbReference type="Proteomes" id="UP000502823">
    <property type="component" value="Unassembled WGS sequence"/>
</dbReference>
<dbReference type="InterPro" id="IPR017441">
    <property type="entry name" value="Protein_kinase_ATP_BS"/>
</dbReference>
<dbReference type="InterPro" id="IPR011009">
    <property type="entry name" value="Kinase-like_dom_sf"/>
</dbReference>
<dbReference type="GO" id="GO:0016477">
    <property type="term" value="P:cell migration"/>
    <property type="evidence" value="ECO:0007669"/>
    <property type="project" value="UniProtKB-ARBA"/>
</dbReference>
<dbReference type="Gene3D" id="1.10.510.10">
    <property type="entry name" value="Transferase(Phosphotransferase) domain 1"/>
    <property type="match status" value="1"/>
</dbReference>
<dbReference type="CDD" id="cd01093">
    <property type="entry name" value="CRIB_PAK_like"/>
    <property type="match status" value="1"/>
</dbReference>
<reference evidence="20" key="1">
    <citation type="submission" date="2020-01" db="EMBL/GenBank/DDBJ databases">
        <title>Draft genome sequence of the Termite Coptotermes fromosanus.</title>
        <authorList>
            <person name="Itakura S."/>
            <person name="Yosikawa Y."/>
            <person name="Umezawa K."/>
        </authorList>
    </citation>
    <scope>NUCLEOTIDE SEQUENCE [LARGE SCALE GENOMIC DNA]</scope>
</reference>
<evidence type="ECO:0000256" key="5">
    <source>
        <dbReference type="ARBA" id="ARBA00022473"/>
    </source>
</evidence>
<evidence type="ECO:0000256" key="15">
    <source>
        <dbReference type="PROSITE-ProRule" id="PRU10141"/>
    </source>
</evidence>
<keyword evidence="7" id="KW-0723">Serine/threonine-protein kinase</keyword>
<evidence type="ECO:0000256" key="4">
    <source>
        <dbReference type="ARBA" id="ARBA00012513"/>
    </source>
</evidence>
<protein>
    <recommendedName>
        <fullName evidence="4">non-specific serine/threonine protein kinase</fullName>
        <ecNumber evidence="4">2.7.11.1</ecNumber>
    </recommendedName>
</protein>
<evidence type="ECO:0000313" key="19">
    <source>
        <dbReference type="EMBL" id="GFG30602.1"/>
    </source>
</evidence>
<feature type="domain" description="CRIB" evidence="18">
    <location>
        <begin position="63"/>
        <end position="76"/>
    </location>
</feature>
<dbReference type="InterPro" id="IPR000095">
    <property type="entry name" value="CRIB_dom"/>
</dbReference>
<evidence type="ECO:0000256" key="3">
    <source>
        <dbReference type="ARBA" id="ARBA00008874"/>
    </source>
</evidence>
<keyword evidence="9 15" id="KW-0547">Nucleotide-binding</keyword>
<dbReference type="Pfam" id="PF00069">
    <property type="entry name" value="Pkinase"/>
    <property type="match status" value="1"/>
</dbReference>
<evidence type="ECO:0000256" key="2">
    <source>
        <dbReference type="ARBA" id="ARBA00004496"/>
    </source>
</evidence>
<evidence type="ECO:0000256" key="8">
    <source>
        <dbReference type="ARBA" id="ARBA00022679"/>
    </source>
</evidence>
<comment type="caution">
    <text evidence="19">The sequence shown here is derived from an EMBL/GenBank/DDBJ whole genome shotgun (WGS) entry which is preliminary data.</text>
</comment>
<keyword evidence="8" id="KW-0808">Transferase</keyword>
<keyword evidence="20" id="KW-1185">Reference proteome</keyword>
<evidence type="ECO:0000256" key="7">
    <source>
        <dbReference type="ARBA" id="ARBA00022527"/>
    </source>
</evidence>
<evidence type="ECO:0000256" key="16">
    <source>
        <dbReference type="SAM" id="MobiDB-lite"/>
    </source>
</evidence>
<feature type="compositionally biased region" description="Basic and acidic residues" evidence="16">
    <location>
        <begin position="271"/>
        <end position="283"/>
    </location>
</feature>
<keyword evidence="11 15" id="KW-0067">ATP-binding</keyword>
<evidence type="ECO:0000256" key="14">
    <source>
        <dbReference type="ARBA" id="ARBA00048679"/>
    </source>
</evidence>
<comment type="catalytic activity">
    <reaction evidence="13">
        <text>L-threonyl-[protein] + ATP = O-phospho-L-threonyl-[protein] + ADP + H(+)</text>
        <dbReference type="Rhea" id="RHEA:46608"/>
        <dbReference type="Rhea" id="RHEA-COMP:11060"/>
        <dbReference type="Rhea" id="RHEA-COMP:11605"/>
        <dbReference type="ChEBI" id="CHEBI:15378"/>
        <dbReference type="ChEBI" id="CHEBI:30013"/>
        <dbReference type="ChEBI" id="CHEBI:30616"/>
        <dbReference type="ChEBI" id="CHEBI:61977"/>
        <dbReference type="ChEBI" id="CHEBI:456216"/>
        <dbReference type="EC" id="2.7.11.1"/>
    </reaction>
</comment>
<dbReference type="PROSITE" id="PS00107">
    <property type="entry name" value="PROTEIN_KINASE_ATP"/>
    <property type="match status" value="1"/>
</dbReference>
<feature type="region of interest" description="Disordered" evidence="16">
    <location>
        <begin position="139"/>
        <end position="283"/>
    </location>
</feature>
<keyword evidence="10" id="KW-0418">Kinase</keyword>
<feature type="compositionally biased region" description="Basic and acidic residues" evidence="16">
    <location>
        <begin position="32"/>
        <end position="43"/>
    </location>
</feature>
<evidence type="ECO:0000259" key="18">
    <source>
        <dbReference type="PROSITE" id="PS50108"/>
    </source>
</evidence>
<dbReference type="GO" id="GO:0030424">
    <property type="term" value="C:axon"/>
    <property type="evidence" value="ECO:0007669"/>
    <property type="project" value="UniProtKB-SubCell"/>
</dbReference>
<dbReference type="FunFam" id="3.90.810.10:FF:000005">
    <property type="entry name" value="Non-specific serine/threonine protein kinase"/>
    <property type="match status" value="1"/>
</dbReference>
<feature type="compositionally biased region" description="Low complexity" evidence="16">
    <location>
        <begin position="161"/>
        <end position="202"/>
    </location>
</feature>